<feature type="chain" id="PRO_5040823414" evidence="2">
    <location>
        <begin position="22"/>
        <end position="71"/>
    </location>
</feature>
<dbReference type="AlphaFoldDB" id="A0A9W8EAH7"/>
<feature type="region of interest" description="Disordered" evidence="1">
    <location>
        <begin position="27"/>
        <end position="71"/>
    </location>
</feature>
<evidence type="ECO:0000256" key="2">
    <source>
        <dbReference type="SAM" id="SignalP"/>
    </source>
</evidence>
<organism evidence="3 4">
    <name type="scientific">Dimargaris verticillata</name>
    <dbReference type="NCBI Taxonomy" id="2761393"/>
    <lineage>
        <taxon>Eukaryota</taxon>
        <taxon>Fungi</taxon>
        <taxon>Fungi incertae sedis</taxon>
        <taxon>Zoopagomycota</taxon>
        <taxon>Kickxellomycotina</taxon>
        <taxon>Dimargaritomycetes</taxon>
        <taxon>Dimargaritales</taxon>
        <taxon>Dimargaritaceae</taxon>
        <taxon>Dimargaris</taxon>
    </lineage>
</organism>
<proteinExistence type="predicted"/>
<keyword evidence="2" id="KW-0732">Signal</keyword>
<accession>A0A9W8EAH7</accession>
<comment type="caution">
    <text evidence="3">The sequence shown here is derived from an EMBL/GenBank/DDBJ whole genome shotgun (WGS) entry which is preliminary data.</text>
</comment>
<reference evidence="3" key="1">
    <citation type="submission" date="2022-07" db="EMBL/GenBank/DDBJ databases">
        <title>Phylogenomic reconstructions and comparative analyses of Kickxellomycotina fungi.</title>
        <authorList>
            <person name="Reynolds N.K."/>
            <person name="Stajich J.E."/>
            <person name="Barry K."/>
            <person name="Grigoriev I.V."/>
            <person name="Crous P."/>
            <person name="Smith M.E."/>
        </authorList>
    </citation>
    <scope>NUCLEOTIDE SEQUENCE</scope>
    <source>
        <strain evidence="3">RSA 567</strain>
    </source>
</reference>
<evidence type="ECO:0000256" key="1">
    <source>
        <dbReference type="SAM" id="MobiDB-lite"/>
    </source>
</evidence>
<dbReference type="Proteomes" id="UP001151582">
    <property type="component" value="Unassembled WGS sequence"/>
</dbReference>
<dbReference type="EMBL" id="JANBQB010000106">
    <property type="protein sequence ID" value="KAJ1981946.1"/>
    <property type="molecule type" value="Genomic_DNA"/>
</dbReference>
<name>A0A9W8EAH7_9FUNG</name>
<protein>
    <submittedName>
        <fullName evidence="3">Uncharacterized protein</fullName>
    </submittedName>
</protein>
<evidence type="ECO:0000313" key="4">
    <source>
        <dbReference type="Proteomes" id="UP001151582"/>
    </source>
</evidence>
<keyword evidence="4" id="KW-1185">Reference proteome</keyword>
<feature type="signal peptide" evidence="2">
    <location>
        <begin position="1"/>
        <end position="21"/>
    </location>
</feature>
<gene>
    <name evidence="3" type="ORF">H4R34_001885</name>
</gene>
<sequence>MKFTIAIQLLAVLAVLATVRAGALPEEGATDLTNGAKEKPKPKPTKPTGVKGIKGGGSGKPISGCINGIRK</sequence>
<evidence type="ECO:0000313" key="3">
    <source>
        <dbReference type="EMBL" id="KAJ1981946.1"/>
    </source>
</evidence>